<dbReference type="AlphaFoldDB" id="A0A225UXK2"/>
<feature type="region of interest" description="Disordered" evidence="1">
    <location>
        <begin position="163"/>
        <end position="194"/>
    </location>
</feature>
<organism evidence="3 4">
    <name type="scientific">Phytophthora megakarya</name>
    <dbReference type="NCBI Taxonomy" id="4795"/>
    <lineage>
        <taxon>Eukaryota</taxon>
        <taxon>Sar</taxon>
        <taxon>Stramenopiles</taxon>
        <taxon>Oomycota</taxon>
        <taxon>Peronosporomycetes</taxon>
        <taxon>Peronosporales</taxon>
        <taxon>Peronosporaceae</taxon>
        <taxon>Phytophthora</taxon>
    </lineage>
</organism>
<accession>A0A225UXK2</accession>
<evidence type="ECO:0000313" key="3">
    <source>
        <dbReference type="EMBL" id="OWY96979.1"/>
    </source>
</evidence>
<keyword evidence="4" id="KW-1185">Reference proteome</keyword>
<reference evidence="4" key="1">
    <citation type="submission" date="2017-03" db="EMBL/GenBank/DDBJ databases">
        <title>Phytopthora megakarya and P. palmivora, two closely related causual agents of cacao black pod achieved similar genome size and gene model numbers by different mechanisms.</title>
        <authorList>
            <person name="Ali S."/>
            <person name="Shao J."/>
            <person name="Larry D.J."/>
            <person name="Kronmiller B."/>
            <person name="Shen D."/>
            <person name="Strem M.D."/>
            <person name="Melnick R.L."/>
            <person name="Guiltinan M.J."/>
            <person name="Tyler B.M."/>
            <person name="Meinhardt L.W."/>
            <person name="Bailey B.A."/>
        </authorList>
    </citation>
    <scope>NUCLEOTIDE SEQUENCE [LARGE SCALE GENOMIC DNA]</scope>
    <source>
        <strain evidence="4">zdho120</strain>
    </source>
</reference>
<feature type="domain" description="Retroviral polymerase SH3-like" evidence="2">
    <location>
        <begin position="41"/>
        <end position="100"/>
    </location>
</feature>
<dbReference type="EMBL" id="NBNE01010991">
    <property type="protein sequence ID" value="OWY96979.1"/>
    <property type="molecule type" value="Genomic_DNA"/>
</dbReference>
<dbReference type="Proteomes" id="UP000198211">
    <property type="component" value="Unassembled WGS sequence"/>
</dbReference>
<evidence type="ECO:0000313" key="4">
    <source>
        <dbReference type="Proteomes" id="UP000198211"/>
    </source>
</evidence>
<name>A0A225UXK2_9STRA</name>
<comment type="caution">
    <text evidence="3">The sequence shown here is derived from an EMBL/GenBank/DDBJ whole genome shotgun (WGS) entry which is preliminary data.</text>
</comment>
<dbReference type="Pfam" id="PF25597">
    <property type="entry name" value="SH3_retrovirus"/>
    <property type="match status" value="1"/>
</dbReference>
<evidence type="ECO:0000259" key="2">
    <source>
        <dbReference type="Pfam" id="PF25597"/>
    </source>
</evidence>
<dbReference type="InterPro" id="IPR057670">
    <property type="entry name" value="SH3_retrovirus"/>
</dbReference>
<evidence type="ECO:0000256" key="1">
    <source>
        <dbReference type="SAM" id="MobiDB-lite"/>
    </source>
</evidence>
<proteinExistence type="predicted"/>
<protein>
    <submittedName>
        <fullName evidence="3">Polyprotein</fullName>
    </submittedName>
</protein>
<feature type="non-terminal residue" evidence="3">
    <location>
        <position position="1"/>
    </location>
</feature>
<dbReference type="STRING" id="4795.A0A225UXK2"/>
<dbReference type="OrthoDB" id="127172at2759"/>
<gene>
    <name evidence="3" type="ORF">PHMEG_00032606</name>
</gene>
<sequence>ALLHVVETLNELPTKSLGLVSPHEKLYGVVTKLSELRTWGCLTWVRIPPESRQRKEKLQSRARLCLLLGCSDSTKGYKFLDLITSQVVTAQGGNIRFHEAFTANGDYVKQLLENAFLGCAHELPSTVPVERIKTTMDTYIAAKAEANPEGIYLLSPDDKADHISESRGTSAAASAEPKSSGRIETSSGSARSHDTACVGKVDDSTVQFTNAQSAKKTCKGRYRKRSDLPEKATSAFKIQSPPVEPCVKRPRRAQKPNLRLLDYVVGHVQSTMEGIAIPATHKQALASKQWPQWKNAMLSELQYLKGHKTWKLVSRAAAKKVKVITCRWVFAVKRDERGRITGFKAAL</sequence>